<evidence type="ECO:0000256" key="3">
    <source>
        <dbReference type="ARBA" id="ARBA00022527"/>
    </source>
</evidence>
<proteinExistence type="inferred from homology"/>
<dbReference type="OrthoDB" id="266718at2759"/>
<dbReference type="GeneID" id="101498916"/>
<keyword evidence="15" id="KW-1185">Reference proteome</keyword>
<dbReference type="InterPro" id="IPR000719">
    <property type="entry name" value="Prot_kinase_dom"/>
</dbReference>
<dbReference type="eggNOG" id="KOG0198">
    <property type="taxonomic scope" value="Eukaryota"/>
</dbReference>
<dbReference type="Pfam" id="PF00069">
    <property type="entry name" value="Pkinase"/>
    <property type="match status" value="1"/>
</dbReference>
<dbReference type="PANTHER" id="PTHR48016">
    <property type="entry name" value="MAP KINASE KINASE KINASE SSK2-RELATED-RELATED"/>
    <property type="match status" value="1"/>
</dbReference>
<dbReference type="SMART" id="SM00220">
    <property type="entry name" value="S_TKc"/>
    <property type="match status" value="1"/>
</dbReference>
<dbReference type="PANTHER" id="PTHR48016:SF54">
    <property type="entry name" value="MAP KINASE KINASE KINASE-LIKE PROTEIN"/>
    <property type="match status" value="1"/>
</dbReference>
<feature type="region of interest" description="Disordered" evidence="13">
    <location>
        <begin position="243"/>
        <end position="268"/>
    </location>
</feature>
<keyword evidence="5 12" id="KW-0547">Nucleotide-binding</keyword>
<keyword evidence="4" id="KW-0808">Transferase</keyword>
<dbReference type="PROSITE" id="PS00107">
    <property type="entry name" value="PROTEIN_KINASE_ATP"/>
    <property type="match status" value="1"/>
</dbReference>
<dbReference type="STRING" id="3827.A0A1S2Z2G7"/>
<evidence type="ECO:0000256" key="13">
    <source>
        <dbReference type="SAM" id="MobiDB-lite"/>
    </source>
</evidence>
<evidence type="ECO:0000256" key="11">
    <source>
        <dbReference type="PIRSR" id="PIRSR000615-3"/>
    </source>
</evidence>
<dbReference type="KEGG" id="cam:101498916"/>
<gene>
    <name evidence="16" type="primary">LOC101498916</name>
</gene>
<feature type="domain" description="Protein kinase" evidence="14">
    <location>
        <begin position="326"/>
        <end position="579"/>
    </location>
</feature>
<dbReference type="Gene3D" id="1.10.510.10">
    <property type="entry name" value="Transferase(Phosphotransferase) domain 1"/>
    <property type="match status" value="1"/>
</dbReference>
<dbReference type="InterPro" id="IPR001245">
    <property type="entry name" value="Ser-Thr/Tyr_kinase_cat_dom"/>
</dbReference>
<dbReference type="Proteomes" id="UP000087171">
    <property type="component" value="Unplaced"/>
</dbReference>
<feature type="region of interest" description="Disordered" evidence="13">
    <location>
        <begin position="12"/>
        <end position="53"/>
    </location>
</feature>
<dbReference type="PRINTS" id="PR00109">
    <property type="entry name" value="TYRKINASE"/>
</dbReference>
<dbReference type="InterPro" id="IPR011009">
    <property type="entry name" value="Kinase-like_dom_sf"/>
</dbReference>
<dbReference type="SUPFAM" id="SSF56112">
    <property type="entry name" value="Protein kinase-like (PK-like)"/>
    <property type="match status" value="1"/>
</dbReference>
<dbReference type="InterPro" id="IPR008271">
    <property type="entry name" value="Ser/Thr_kinase_AS"/>
</dbReference>
<reference evidence="16" key="1">
    <citation type="submission" date="2025-08" db="UniProtKB">
        <authorList>
            <consortium name="RefSeq"/>
        </authorList>
    </citation>
    <scope>IDENTIFICATION</scope>
    <source>
        <tissue evidence="16">Etiolated seedlings</tissue>
    </source>
</reference>
<evidence type="ECO:0000256" key="6">
    <source>
        <dbReference type="ARBA" id="ARBA00022777"/>
    </source>
</evidence>
<keyword evidence="3" id="KW-0723">Serine/threonine-protein kinase</keyword>
<dbReference type="GO" id="GO:0005524">
    <property type="term" value="F:ATP binding"/>
    <property type="evidence" value="ECO:0007669"/>
    <property type="project" value="UniProtKB-UniRule"/>
</dbReference>
<evidence type="ECO:0000256" key="7">
    <source>
        <dbReference type="ARBA" id="ARBA00022840"/>
    </source>
</evidence>
<dbReference type="InterPro" id="IPR050538">
    <property type="entry name" value="MAP_kinase_kinase_kinase"/>
</dbReference>
<evidence type="ECO:0000256" key="9">
    <source>
        <dbReference type="ARBA" id="ARBA00048329"/>
    </source>
</evidence>
<dbReference type="GO" id="GO:1902065">
    <property type="term" value="P:response to L-glutamate"/>
    <property type="evidence" value="ECO:0007669"/>
    <property type="project" value="UniProtKB-ARBA"/>
</dbReference>
<accession>A0A1S2Z2G7</accession>
<evidence type="ECO:0000256" key="2">
    <source>
        <dbReference type="ARBA" id="ARBA00012406"/>
    </source>
</evidence>
<keyword evidence="6" id="KW-0418">Kinase</keyword>
<sequence>MNHLPRIFNYRNQSRDMDSNKKKTRGKQPKLERRNAAKNFNYDAQPSSPESSTSATILYTRSLDFYDRTSFRVEGVEGELEIICRSLGLSGPDDFSIPAATWEAMKVRSSSDVLPRLNPSDFNEAKINNEVGAVASEDRVSIRDSPAETSGCCNAGNGSGEYKVFDEVSHCCTGDENRVPIRGLYETNDSYTTGGGGIKGFRPPMLKPPPGFRVSVVDNTCSTWDLLKDFAPVGEGRGKESYVELSVSNNDREEEEEAKDEEEGEVGGVRLKRVEEDNVEIIGVFSRSCSFTTSHEDDSSSTTMDTRSNSISPNVRFKPVITPGSWQKVGLLGRGSFGSVYEGMSDDGFFFAVKEVSLLDQGSQGKQSVFQLEQEIDLLSKFEHENIVRYIGTEMDDSNLYIFIEFVTKGSLLSLYRRYKLRDSQVSAYTRQILHGLKYLHDRNIVHRDIKCANILVDANGSVKVADFGLAKAIKLNDVKSCKGTAFWMAPEVVKGRVKGYGLPADIWSLGCTVLEMLTGEIPYSPMECISALFKIGKGEPPPVPDSLSRDARDFILQCLKVNPDDRPTAAQLLDHKFVRRSFSQSSGSASPHILTRG</sequence>
<feature type="compositionally biased region" description="Acidic residues" evidence="13">
    <location>
        <begin position="252"/>
        <end position="265"/>
    </location>
</feature>
<feature type="binding site" evidence="11">
    <location>
        <position position="454"/>
    </location>
    <ligand>
        <name>Mg(2+)</name>
        <dbReference type="ChEBI" id="CHEBI:18420"/>
    </ligand>
</feature>
<name>A0A1S2Z2G7_CICAR</name>
<evidence type="ECO:0000256" key="8">
    <source>
        <dbReference type="ARBA" id="ARBA00047559"/>
    </source>
</evidence>
<dbReference type="GO" id="GO:0005737">
    <property type="term" value="C:cytoplasm"/>
    <property type="evidence" value="ECO:0007669"/>
    <property type="project" value="TreeGrafter"/>
</dbReference>
<organism evidence="15 16">
    <name type="scientific">Cicer arietinum</name>
    <name type="common">Chickpea</name>
    <name type="synonym">Garbanzo</name>
    <dbReference type="NCBI Taxonomy" id="3827"/>
    <lineage>
        <taxon>Eukaryota</taxon>
        <taxon>Viridiplantae</taxon>
        <taxon>Streptophyta</taxon>
        <taxon>Embryophyta</taxon>
        <taxon>Tracheophyta</taxon>
        <taxon>Spermatophyta</taxon>
        <taxon>Magnoliopsida</taxon>
        <taxon>eudicotyledons</taxon>
        <taxon>Gunneridae</taxon>
        <taxon>Pentapetalae</taxon>
        <taxon>rosids</taxon>
        <taxon>fabids</taxon>
        <taxon>Fabales</taxon>
        <taxon>Fabaceae</taxon>
        <taxon>Papilionoideae</taxon>
        <taxon>50 kb inversion clade</taxon>
        <taxon>NPAAA clade</taxon>
        <taxon>Hologalegina</taxon>
        <taxon>IRL clade</taxon>
        <taxon>Cicereae</taxon>
        <taxon>Cicer</taxon>
    </lineage>
</organism>
<keyword evidence="11" id="KW-0460">Magnesium</keyword>
<dbReference type="GO" id="GO:0046872">
    <property type="term" value="F:metal ion binding"/>
    <property type="evidence" value="ECO:0007669"/>
    <property type="project" value="UniProtKB-KW"/>
</dbReference>
<feature type="active site" description="Proton acceptor" evidence="10">
    <location>
        <position position="449"/>
    </location>
</feature>
<protein>
    <recommendedName>
        <fullName evidence="2">mitogen-activated protein kinase kinase kinase</fullName>
        <ecNumber evidence="2">2.7.11.25</ecNumber>
    </recommendedName>
</protein>
<evidence type="ECO:0000313" key="16">
    <source>
        <dbReference type="RefSeq" id="XP_004513832.1"/>
    </source>
</evidence>
<dbReference type="GO" id="GO:0004709">
    <property type="term" value="F:MAP kinase kinase kinase activity"/>
    <property type="evidence" value="ECO:0007669"/>
    <property type="project" value="UniProtKB-EC"/>
</dbReference>
<evidence type="ECO:0000256" key="1">
    <source>
        <dbReference type="ARBA" id="ARBA00006529"/>
    </source>
</evidence>
<evidence type="ECO:0000256" key="4">
    <source>
        <dbReference type="ARBA" id="ARBA00022679"/>
    </source>
</evidence>
<dbReference type="AlphaFoldDB" id="A0A1S2Z2G7"/>
<dbReference type="PaxDb" id="3827-XP_004513832.1"/>
<dbReference type="PROSITE" id="PS50011">
    <property type="entry name" value="PROTEIN_KINASE_DOM"/>
    <property type="match status" value="1"/>
</dbReference>
<feature type="binding site" evidence="11">
    <location>
        <position position="467"/>
    </location>
    <ligand>
        <name>Mg(2+)</name>
        <dbReference type="ChEBI" id="CHEBI:18420"/>
    </ligand>
</feature>
<evidence type="ECO:0000313" key="15">
    <source>
        <dbReference type="Proteomes" id="UP000087171"/>
    </source>
</evidence>
<feature type="binding site" evidence="12">
    <location>
        <position position="354"/>
    </location>
    <ligand>
        <name>ATP</name>
        <dbReference type="ChEBI" id="CHEBI:30616"/>
    </ligand>
</feature>
<keyword evidence="7 12" id="KW-0067">ATP-binding</keyword>
<evidence type="ECO:0000256" key="5">
    <source>
        <dbReference type="ARBA" id="ARBA00022741"/>
    </source>
</evidence>
<comment type="catalytic activity">
    <reaction evidence="8">
        <text>L-threonyl-[protein] + ATP = O-phospho-L-threonyl-[protein] + ADP + H(+)</text>
        <dbReference type="Rhea" id="RHEA:46608"/>
        <dbReference type="Rhea" id="RHEA-COMP:11060"/>
        <dbReference type="Rhea" id="RHEA-COMP:11605"/>
        <dbReference type="ChEBI" id="CHEBI:15378"/>
        <dbReference type="ChEBI" id="CHEBI:30013"/>
        <dbReference type="ChEBI" id="CHEBI:30616"/>
        <dbReference type="ChEBI" id="CHEBI:61977"/>
        <dbReference type="ChEBI" id="CHEBI:456216"/>
        <dbReference type="EC" id="2.7.11.25"/>
    </reaction>
</comment>
<comment type="similarity">
    <text evidence="1">Belongs to the protein kinase superfamily. STE Ser/Thr protein kinase family. MAP kinase kinase kinase subfamily.</text>
</comment>
<evidence type="ECO:0000256" key="10">
    <source>
        <dbReference type="PIRSR" id="PIRSR000615-1"/>
    </source>
</evidence>
<dbReference type="PROSITE" id="PS00108">
    <property type="entry name" value="PROTEIN_KINASE_ST"/>
    <property type="match status" value="1"/>
</dbReference>
<dbReference type="InterPro" id="IPR017441">
    <property type="entry name" value="Protein_kinase_ATP_BS"/>
</dbReference>
<dbReference type="EC" id="2.7.11.25" evidence="2"/>
<dbReference type="RefSeq" id="XP_004513832.1">
    <property type="nucleotide sequence ID" value="XM_004513775.3"/>
</dbReference>
<comment type="catalytic activity">
    <reaction evidence="9">
        <text>L-seryl-[protein] + ATP = O-phospho-L-seryl-[protein] + ADP + H(+)</text>
        <dbReference type="Rhea" id="RHEA:17989"/>
        <dbReference type="Rhea" id="RHEA-COMP:9863"/>
        <dbReference type="Rhea" id="RHEA-COMP:11604"/>
        <dbReference type="ChEBI" id="CHEBI:15378"/>
        <dbReference type="ChEBI" id="CHEBI:29999"/>
        <dbReference type="ChEBI" id="CHEBI:30616"/>
        <dbReference type="ChEBI" id="CHEBI:83421"/>
        <dbReference type="ChEBI" id="CHEBI:456216"/>
        <dbReference type="EC" id="2.7.11.25"/>
    </reaction>
</comment>
<feature type="compositionally biased region" description="Polar residues" evidence="13">
    <location>
        <begin position="42"/>
        <end position="53"/>
    </location>
</feature>
<dbReference type="FunFam" id="1.10.510.10:FF:000359">
    <property type="entry name" value="Mitogen-activated protein kinase 1, putative, expressed"/>
    <property type="match status" value="1"/>
</dbReference>
<evidence type="ECO:0000256" key="12">
    <source>
        <dbReference type="PROSITE-ProRule" id="PRU10141"/>
    </source>
</evidence>
<evidence type="ECO:0000259" key="14">
    <source>
        <dbReference type="PROSITE" id="PS50011"/>
    </source>
</evidence>
<keyword evidence="11" id="KW-0479">Metal-binding</keyword>